<name>A0ABQ0AEA2_9GAMM</name>
<keyword evidence="2" id="KW-0808">Transferase</keyword>
<comment type="caution">
    <text evidence="4">The sequence shown here is derived from an EMBL/GenBank/DDBJ whole genome shotgun (WGS) entry which is preliminary data.</text>
</comment>
<keyword evidence="5" id="KW-1185">Reference proteome</keyword>
<proteinExistence type="predicted"/>
<organism evidence="4 5">
    <name type="scientific">Sessilibacter corallicola</name>
    <dbReference type="NCBI Taxonomy" id="2904075"/>
    <lineage>
        <taxon>Bacteria</taxon>
        <taxon>Pseudomonadati</taxon>
        <taxon>Pseudomonadota</taxon>
        <taxon>Gammaproteobacteria</taxon>
        <taxon>Cellvibrionales</taxon>
        <taxon>Cellvibrionaceae</taxon>
        <taxon>Sessilibacter</taxon>
    </lineage>
</organism>
<dbReference type="RefSeq" id="WP_353304335.1">
    <property type="nucleotide sequence ID" value="NZ_BAABWN010000017.1"/>
</dbReference>
<dbReference type="InterPro" id="IPR016181">
    <property type="entry name" value="Acyl_CoA_acyltransferase"/>
</dbReference>
<keyword evidence="3" id="KW-0012">Acyltransferase</keyword>
<protein>
    <submittedName>
        <fullName evidence="4">Arginine N-succinyltransferase</fullName>
    </submittedName>
</protein>
<sequence>MIIRPATRQDLPELLKLSQSIPGGMTSMPFDKSTWQKKLEAVEESFCTPTVKDKEAIYFFVLEDMESGEIVGTSGMHSGVGMNRPFYNYRLSRHVSKSSELDITVKSTSLILCNDFTGDTELVSLFLKKGHRQGKNGQFLSRVRFLFMHEFTDIFSDRVFAEIRGWLDAEGSSPFWDSLGKKFFNMPYFKADFISAVNGSQFISDLMPRLPVYLELLTPEAVAVIGKPNKEAAAAKKLLEKEGFYYHDTVDIFDAGPVVECDKNRIESINSINKFAVVSGLHEANMSDASECIISNCRFKEFRAAIGKVHIQEDSTVQIEDSVFDAIRIQPGDQVSILPLR</sequence>
<evidence type="ECO:0000313" key="5">
    <source>
        <dbReference type="Proteomes" id="UP001465153"/>
    </source>
</evidence>
<keyword evidence="1" id="KW-0056">Arginine metabolism</keyword>
<dbReference type="SUPFAM" id="SSF55729">
    <property type="entry name" value="Acyl-CoA N-acyltransferases (Nat)"/>
    <property type="match status" value="1"/>
</dbReference>
<dbReference type="NCBIfam" id="TIGR03243">
    <property type="entry name" value="arg_catab_AOST"/>
    <property type="match status" value="1"/>
</dbReference>
<dbReference type="Gene3D" id="2.40.40.20">
    <property type="match status" value="1"/>
</dbReference>
<evidence type="ECO:0000313" key="4">
    <source>
        <dbReference type="EMBL" id="GAA6169966.1"/>
    </source>
</evidence>
<evidence type="ECO:0000256" key="3">
    <source>
        <dbReference type="ARBA" id="ARBA00023315"/>
    </source>
</evidence>
<reference evidence="4 5" key="1">
    <citation type="submission" date="2024-04" db="EMBL/GenBank/DDBJ databases">
        <title>Draft genome sequence of Sessilibacter corallicola NBRC 116591.</title>
        <authorList>
            <person name="Miyakawa T."/>
            <person name="Kusuya Y."/>
            <person name="Miura T."/>
        </authorList>
    </citation>
    <scope>NUCLEOTIDE SEQUENCE [LARGE SCALE GENOMIC DNA]</scope>
    <source>
        <strain evidence="4 5">KU-00831-HH</strain>
    </source>
</reference>
<dbReference type="PANTHER" id="PTHR30420:SF1">
    <property type="entry name" value="ARGININE N-SUCCINYLTRANSFERASE"/>
    <property type="match status" value="1"/>
</dbReference>
<evidence type="ECO:0000256" key="1">
    <source>
        <dbReference type="ARBA" id="ARBA00022503"/>
    </source>
</evidence>
<gene>
    <name evidence="4" type="primary">astA</name>
    <name evidence="4" type="ORF">NBRC116591_37780</name>
</gene>
<dbReference type="Proteomes" id="UP001465153">
    <property type="component" value="Unassembled WGS sequence"/>
</dbReference>
<accession>A0ABQ0AEA2</accession>
<dbReference type="EMBL" id="BAABWN010000017">
    <property type="protein sequence ID" value="GAA6169966.1"/>
    <property type="molecule type" value="Genomic_DNA"/>
</dbReference>
<dbReference type="Pfam" id="PF04958">
    <property type="entry name" value="AstA"/>
    <property type="match status" value="1"/>
</dbReference>
<evidence type="ECO:0000256" key="2">
    <source>
        <dbReference type="ARBA" id="ARBA00022679"/>
    </source>
</evidence>
<dbReference type="InterPro" id="IPR007041">
    <property type="entry name" value="Arg_succinylTrfase_AstA/AruG"/>
</dbReference>
<dbReference type="PANTHER" id="PTHR30420">
    <property type="entry name" value="N-SUCCINYLARGININE DIHYDROLASE"/>
    <property type="match status" value="1"/>
</dbReference>